<proteinExistence type="inferred from homology"/>
<reference evidence="8" key="1">
    <citation type="submission" date="2023-10" db="EMBL/GenBank/DDBJ databases">
        <authorList>
            <person name="Domelevo Entfellner J.-B."/>
        </authorList>
    </citation>
    <scope>NUCLEOTIDE SEQUENCE</scope>
</reference>
<dbReference type="PANTHER" id="PTHR22891">
    <property type="entry name" value="EUKARYOTIC TRANSLATION INITIATION FACTOR 2C"/>
    <property type="match status" value="1"/>
</dbReference>
<dbReference type="InterPro" id="IPR003165">
    <property type="entry name" value="Piwi"/>
</dbReference>
<protein>
    <submittedName>
        <fullName evidence="8">Uncharacterized protein</fullName>
    </submittedName>
</protein>
<accession>A0AA86SH17</accession>
<dbReference type="Pfam" id="PF02170">
    <property type="entry name" value="PAZ"/>
    <property type="match status" value="1"/>
</dbReference>
<feature type="domain" description="PAZ" evidence="6">
    <location>
        <begin position="342"/>
        <end position="451"/>
    </location>
</feature>
<dbReference type="InterPro" id="IPR032474">
    <property type="entry name" value="Argonaute_N"/>
</dbReference>
<dbReference type="InterPro" id="IPR012337">
    <property type="entry name" value="RNaseH-like_sf"/>
</dbReference>
<evidence type="ECO:0000256" key="4">
    <source>
        <dbReference type="ARBA" id="ARBA00023274"/>
    </source>
</evidence>
<evidence type="ECO:0000256" key="3">
    <source>
        <dbReference type="ARBA" id="ARBA00023158"/>
    </source>
</evidence>
<dbReference type="Gene3D" id="3.40.50.2300">
    <property type="match status" value="1"/>
</dbReference>
<dbReference type="CDD" id="cd04657">
    <property type="entry name" value="Piwi_ago-like"/>
    <property type="match status" value="1"/>
</dbReference>
<dbReference type="InterPro" id="IPR003100">
    <property type="entry name" value="PAZ_dom"/>
</dbReference>
<dbReference type="GO" id="GO:1990904">
    <property type="term" value="C:ribonucleoprotein complex"/>
    <property type="evidence" value="ECO:0007669"/>
    <property type="project" value="UniProtKB-KW"/>
</dbReference>
<dbReference type="SUPFAM" id="SSF101690">
    <property type="entry name" value="PAZ domain"/>
    <property type="match status" value="1"/>
</dbReference>
<dbReference type="GO" id="GO:0003723">
    <property type="term" value="F:RNA binding"/>
    <property type="evidence" value="ECO:0007669"/>
    <property type="project" value="InterPro"/>
</dbReference>
<dbReference type="InterPro" id="IPR036085">
    <property type="entry name" value="PAZ_dom_sf"/>
</dbReference>
<feature type="domain" description="Piwi" evidence="7">
    <location>
        <begin position="635"/>
        <end position="929"/>
    </location>
</feature>
<dbReference type="PROSITE" id="PS50822">
    <property type="entry name" value="PIWI"/>
    <property type="match status" value="1"/>
</dbReference>
<dbReference type="CDD" id="cd02846">
    <property type="entry name" value="PAZ_argonaute_like"/>
    <property type="match status" value="1"/>
</dbReference>
<evidence type="ECO:0000256" key="5">
    <source>
        <dbReference type="SAM" id="MobiDB-lite"/>
    </source>
</evidence>
<dbReference type="GO" id="GO:0031047">
    <property type="term" value="P:regulatory ncRNA-mediated gene silencing"/>
    <property type="evidence" value="ECO:0007669"/>
    <property type="project" value="UniProtKB-KW"/>
</dbReference>
<organism evidence="8 9">
    <name type="scientific">Sphenostylis stenocarpa</name>
    <dbReference type="NCBI Taxonomy" id="92480"/>
    <lineage>
        <taxon>Eukaryota</taxon>
        <taxon>Viridiplantae</taxon>
        <taxon>Streptophyta</taxon>
        <taxon>Embryophyta</taxon>
        <taxon>Tracheophyta</taxon>
        <taxon>Spermatophyta</taxon>
        <taxon>Magnoliopsida</taxon>
        <taxon>eudicotyledons</taxon>
        <taxon>Gunneridae</taxon>
        <taxon>Pentapetalae</taxon>
        <taxon>rosids</taxon>
        <taxon>fabids</taxon>
        <taxon>Fabales</taxon>
        <taxon>Fabaceae</taxon>
        <taxon>Papilionoideae</taxon>
        <taxon>50 kb inversion clade</taxon>
        <taxon>NPAAA clade</taxon>
        <taxon>indigoferoid/millettioid clade</taxon>
        <taxon>Phaseoleae</taxon>
        <taxon>Sphenostylis</taxon>
    </lineage>
</organism>
<evidence type="ECO:0000259" key="6">
    <source>
        <dbReference type="PROSITE" id="PS50821"/>
    </source>
</evidence>
<gene>
    <name evidence="8" type="ORF">AYBTSS11_LOCUS9278</name>
</gene>
<feature type="region of interest" description="Disordered" evidence="5">
    <location>
        <begin position="1"/>
        <end position="140"/>
    </location>
</feature>
<dbReference type="Pfam" id="PF02171">
    <property type="entry name" value="Piwi"/>
    <property type="match status" value="1"/>
</dbReference>
<dbReference type="SMART" id="SM00949">
    <property type="entry name" value="PAZ"/>
    <property type="match status" value="1"/>
</dbReference>
<feature type="compositionally biased region" description="Gly residues" evidence="5">
    <location>
        <begin position="17"/>
        <end position="43"/>
    </location>
</feature>
<keyword evidence="9" id="KW-1185">Reference proteome</keyword>
<dbReference type="InterPro" id="IPR036397">
    <property type="entry name" value="RNaseH_sf"/>
</dbReference>
<feature type="compositionally biased region" description="Basic residues" evidence="5">
    <location>
        <begin position="1"/>
        <end position="12"/>
    </location>
</feature>
<dbReference type="SUPFAM" id="SSF53098">
    <property type="entry name" value="Ribonuclease H-like"/>
    <property type="match status" value="1"/>
</dbReference>
<dbReference type="PROSITE" id="PS50821">
    <property type="entry name" value="PAZ"/>
    <property type="match status" value="1"/>
</dbReference>
<evidence type="ECO:0000259" key="7">
    <source>
        <dbReference type="PROSITE" id="PS50822"/>
    </source>
</evidence>
<feature type="compositionally biased region" description="Basic and acidic residues" evidence="5">
    <location>
        <begin position="124"/>
        <end position="140"/>
    </location>
</feature>
<dbReference type="InterPro" id="IPR045246">
    <property type="entry name" value="Piwi_ago-like"/>
</dbReference>
<keyword evidence="3" id="KW-0943">RNA-mediated gene silencing</keyword>
<dbReference type="Pfam" id="PF16486">
    <property type="entry name" value="ArgoN"/>
    <property type="match status" value="1"/>
</dbReference>
<dbReference type="Proteomes" id="UP001189624">
    <property type="component" value="Chromosome 3"/>
</dbReference>
<keyword evidence="2" id="KW-0678">Repressor</keyword>
<dbReference type="Gramene" id="rna-AYBTSS11_LOCUS9278">
    <property type="protein sequence ID" value="CAJ1939690.1"/>
    <property type="gene ID" value="gene-AYBTSS11_LOCUS9278"/>
</dbReference>
<dbReference type="Gene3D" id="3.30.420.10">
    <property type="entry name" value="Ribonuclease H-like superfamily/Ribonuclease H"/>
    <property type="match status" value="1"/>
</dbReference>
<feature type="compositionally biased region" description="Polar residues" evidence="5">
    <location>
        <begin position="65"/>
        <end position="116"/>
    </location>
</feature>
<dbReference type="GO" id="GO:0051607">
    <property type="term" value="P:defense response to virus"/>
    <property type="evidence" value="ECO:0007669"/>
    <property type="project" value="UniProtKB-ARBA"/>
</dbReference>
<evidence type="ECO:0000256" key="2">
    <source>
        <dbReference type="ARBA" id="ARBA00022491"/>
    </source>
</evidence>
<name>A0AA86SH17_9FABA</name>
<comment type="similarity">
    <text evidence="1">Belongs to the argonaute family. Ago subfamily.</text>
</comment>
<dbReference type="Gene3D" id="2.170.260.10">
    <property type="entry name" value="paz domain"/>
    <property type="match status" value="1"/>
</dbReference>
<evidence type="ECO:0000313" key="9">
    <source>
        <dbReference type="Proteomes" id="UP001189624"/>
    </source>
</evidence>
<keyword evidence="4" id="KW-0687">Ribonucleoprotein</keyword>
<evidence type="ECO:0000256" key="1">
    <source>
        <dbReference type="ARBA" id="ARBA00008201"/>
    </source>
</evidence>
<dbReference type="SMART" id="SM00950">
    <property type="entry name" value="Piwi"/>
    <property type="match status" value="1"/>
</dbReference>
<evidence type="ECO:0000313" key="8">
    <source>
        <dbReference type="EMBL" id="CAJ1939690.1"/>
    </source>
</evidence>
<dbReference type="Pfam" id="PF08699">
    <property type="entry name" value="ArgoL1"/>
    <property type="match status" value="1"/>
</dbReference>
<sequence length="1029" mass="115676">MDRSSSRRRGRSPYRGGNAGRNSPGGRGGNAGRNSSGGRGGNAGRSIYRGRDSYVGRTGRPYQHHQFSSGNEQGSPSEQQPLQRLNPSSPGASSESHNSHPQTETETGNQRQTTHNPDAGSLKISKENIRPMHRPDKGGRDKVEIRNLEVNHFLVEFDEGRVIFHYDVDVKARGTPSWPQKISKLYLSLIRKKLFSDHRLPSSAYDGERNIFSSEPLPEETYDVDVFIDGDERLVGYSVTFRLVKVLELRKLRDYLSGNVLSTPRDVLQGLDLVVKENPAQRCDSFGRCFFPMHNPRTPRDVIIPTEGFQQSLKPTSQGLSLCLDYSVSSYVGKDKPVLEFLLEQIPNLNLNQTSTFKSKVETLLVGLKVNVTHRRTKQKYTITRLTRRATKDISFPALDSEGRYTGWTPSLDGFFLQRYGKKIQHVDLPALDFGGNKMNYVPMELCVLVKDQRCPRKNLSDTNAATELTRKAVIPPPMRRDKIRALVKSNEGPCGGGVIESFGMRVHTSLTNVSGRIIHPPELKIGDRRGHIISLPLSPAKTWWNLNDRSMVEGKPLKCWGILFFYKHGKQKFKSEQFIENLTKRYTALGIGMEKPASYEESCISTLSNYASLFELLKRINDQVREKCGQRLQFLLCVMGEKHSGYKCLKWIAETKVGILTQCCLFSHANKGVENFLSNLVLKINAKIGGSNVELMNRLPNFDGEGHVMFIGADVNHPASRDINSPSIAAVVATVNWPAANSYATRVCAQGNRVEKILNFGRICHDLVSYYNRVNKVWPEKIVIFRDGVSESQFHMVLTEELQDLKSVFRDSNYFPTITLIVAQKRHQTRFFDKKRLSNLNPGTVVDTEVVHPFEFDFYLCSHHGTSGTCKPTHYHVLWDEHKFTSDDLQKLIYHMCFTFARCTGPVSLVPPVYYADLAAYRGRLYYEAMYEIQPPASSATASSSSVSTQGSSITLLPLHWDKPLQVGSSLRLNLQTVLSFVIVVIESDIVDVILVCFGLNNGGDGESLSTGVFDANEWNLSRDDQSL</sequence>
<dbReference type="InterPro" id="IPR014811">
    <property type="entry name" value="ArgoL1"/>
</dbReference>
<dbReference type="EMBL" id="OY731400">
    <property type="protein sequence ID" value="CAJ1939690.1"/>
    <property type="molecule type" value="Genomic_DNA"/>
</dbReference>
<dbReference type="AlphaFoldDB" id="A0AA86SH17"/>